<dbReference type="InterPro" id="IPR011991">
    <property type="entry name" value="ArsR-like_HTH"/>
</dbReference>
<accession>A0A2T0Q9P7</accession>
<evidence type="ECO:0000259" key="5">
    <source>
        <dbReference type="PROSITE" id="PS50987"/>
    </source>
</evidence>
<dbReference type="CDD" id="cd00090">
    <property type="entry name" value="HTH_ARSR"/>
    <property type="match status" value="1"/>
</dbReference>
<dbReference type="InterPro" id="IPR036388">
    <property type="entry name" value="WH-like_DNA-bd_sf"/>
</dbReference>
<keyword evidence="1" id="KW-0805">Transcription regulation</keyword>
<feature type="domain" description="HTH arsR-type" evidence="5">
    <location>
        <begin position="1"/>
        <end position="98"/>
    </location>
</feature>
<dbReference type="Proteomes" id="UP000237846">
    <property type="component" value="Unassembled WGS sequence"/>
</dbReference>
<reference evidence="6 7" key="1">
    <citation type="submission" date="2018-03" db="EMBL/GenBank/DDBJ databases">
        <title>Genomic Encyclopedia of Archaeal and Bacterial Type Strains, Phase II (KMG-II): from individual species to whole genera.</title>
        <authorList>
            <person name="Goeker M."/>
        </authorList>
    </citation>
    <scope>NUCLEOTIDE SEQUENCE [LARGE SCALE GENOMIC DNA]</scope>
    <source>
        <strain evidence="6 7">DSM 45601</strain>
    </source>
</reference>
<dbReference type="InterPro" id="IPR051081">
    <property type="entry name" value="HTH_MetalResp_TranReg"/>
</dbReference>
<dbReference type="OrthoDB" id="9806976at2"/>
<dbReference type="InterPro" id="IPR001845">
    <property type="entry name" value="HTH_ArsR_DNA-bd_dom"/>
</dbReference>
<evidence type="ECO:0000256" key="4">
    <source>
        <dbReference type="SAM" id="MobiDB-lite"/>
    </source>
</evidence>
<dbReference type="PANTHER" id="PTHR33154:SF33">
    <property type="entry name" value="TRANSCRIPTIONAL REPRESSOR SDPR"/>
    <property type="match status" value="1"/>
</dbReference>
<evidence type="ECO:0000313" key="7">
    <source>
        <dbReference type="Proteomes" id="UP000237846"/>
    </source>
</evidence>
<dbReference type="PROSITE" id="PS50987">
    <property type="entry name" value="HTH_ARSR_2"/>
    <property type="match status" value="1"/>
</dbReference>
<comment type="caution">
    <text evidence="6">The sequence shown here is derived from an EMBL/GenBank/DDBJ whole genome shotgun (WGS) entry which is preliminary data.</text>
</comment>
<keyword evidence="3" id="KW-0804">Transcription</keyword>
<dbReference type="Pfam" id="PF12840">
    <property type="entry name" value="HTH_20"/>
    <property type="match status" value="1"/>
</dbReference>
<gene>
    <name evidence="6" type="ORF">CLV72_102247</name>
</gene>
<dbReference type="AlphaFoldDB" id="A0A2T0Q9P7"/>
<protein>
    <submittedName>
        <fullName evidence="6">ArsR family transcriptional regulator</fullName>
    </submittedName>
</protein>
<feature type="region of interest" description="Disordered" evidence="4">
    <location>
        <begin position="105"/>
        <end position="124"/>
    </location>
</feature>
<keyword evidence="7" id="KW-1185">Reference proteome</keyword>
<dbReference type="Gene3D" id="1.10.10.10">
    <property type="entry name" value="Winged helix-like DNA-binding domain superfamily/Winged helix DNA-binding domain"/>
    <property type="match status" value="1"/>
</dbReference>
<proteinExistence type="predicted"/>
<dbReference type="RefSeq" id="WP_106242305.1">
    <property type="nucleotide sequence ID" value="NZ_PVZC01000002.1"/>
</dbReference>
<dbReference type="PRINTS" id="PR00778">
    <property type="entry name" value="HTHARSR"/>
</dbReference>
<dbReference type="SUPFAM" id="SSF46785">
    <property type="entry name" value="Winged helix' DNA-binding domain"/>
    <property type="match status" value="1"/>
</dbReference>
<evidence type="ECO:0000256" key="1">
    <source>
        <dbReference type="ARBA" id="ARBA00023015"/>
    </source>
</evidence>
<evidence type="ECO:0000256" key="2">
    <source>
        <dbReference type="ARBA" id="ARBA00023125"/>
    </source>
</evidence>
<sequence length="124" mass="13207">MSVTAAEVLDALGDPTRRSILERLLDGPLPVGVLAERLPVSRPAVSQHLRVLKAAELVTVSTVGTRHVYAIDTAGLDAVRTYFDRFWATALHDFAALAEAAAERSGRASAAAASEPTDPTEENR</sequence>
<evidence type="ECO:0000256" key="3">
    <source>
        <dbReference type="ARBA" id="ARBA00023163"/>
    </source>
</evidence>
<dbReference type="GO" id="GO:0003700">
    <property type="term" value="F:DNA-binding transcription factor activity"/>
    <property type="evidence" value="ECO:0007669"/>
    <property type="project" value="InterPro"/>
</dbReference>
<organism evidence="6 7">
    <name type="scientific">Allonocardiopsis opalescens</name>
    <dbReference type="NCBI Taxonomy" id="1144618"/>
    <lineage>
        <taxon>Bacteria</taxon>
        <taxon>Bacillati</taxon>
        <taxon>Actinomycetota</taxon>
        <taxon>Actinomycetes</taxon>
        <taxon>Streptosporangiales</taxon>
        <taxon>Allonocardiopsis</taxon>
    </lineage>
</organism>
<name>A0A2T0Q9P7_9ACTN</name>
<dbReference type="NCBIfam" id="NF033788">
    <property type="entry name" value="HTH_metalloreg"/>
    <property type="match status" value="1"/>
</dbReference>
<keyword evidence="2" id="KW-0238">DNA-binding</keyword>
<dbReference type="SMART" id="SM00418">
    <property type="entry name" value="HTH_ARSR"/>
    <property type="match status" value="1"/>
</dbReference>
<dbReference type="InterPro" id="IPR036390">
    <property type="entry name" value="WH_DNA-bd_sf"/>
</dbReference>
<dbReference type="GO" id="GO:0003677">
    <property type="term" value="F:DNA binding"/>
    <property type="evidence" value="ECO:0007669"/>
    <property type="project" value="UniProtKB-KW"/>
</dbReference>
<dbReference type="EMBL" id="PVZC01000002">
    <property type="protein sequence ID" value="PRY00616.1"/>
    <property type="molecule type" value="Genomic_DNA"/>
</dbReference>
<dbReference type="PANTHER" id="PTHR33154">
    <property type="entry name" value="TRANSCRIPTIONAL REGULATOR, ARSR FAMILY"/>
    <property type="match status" value="1"/>
</dbReference>
<evidence type="ECO:0000313" key="6">
    <source>
        <dbReference type="EMBL" id="PRY00616.1"/>
    </source>
</evidence>